<keyword evidence="10" id="KW-0449">Lipoprotein</keyword>
<comment type="similarity">
    <text evidence="2 12">Belongs to the peptidase A1 family.</text>
</comment>
<keyword evidence="8 14" id="KW-0472">Membrane</keyword>
<accession>A0A9E7GT05</accession>
<comment type="subcellular location">
    <subcellularLocation>
        <location evidence="1">Cell membrane</location>
        <topology evidence="1">Lipid-anchor</topology>
    </subcellularLocation>
</comment>
<keyword evidence="4 12" id="KW-0645">Protease</keyword>
<evidence type="ECO:0000256" key="13">
    <source>
        <dbReference type="SAM" id="MobiDB-lite"/>
    </source>
</evidence>
<evidence type="ECO:0000256" key="6">
    <source>
        <dbReference type="ARBA" id="ARBA00022750"/>
    </source>
</evidence>
<keyword evidence="6 12" id="KW-0064">Aspartyl protease</keyword>
<evidence type="ECO:0000256" key="9">
    <source>
        <dbReference type="ARBA" id="ARBA00023180"/>
    </source>
</evidence>
<evidence type="ECO:0000259" key="16">
    <source>
        <dbReference type="PROSITE" id="PS51767"/>
    </source>
</evidence>
<keyword evidence="9" id="KW-0325">Glycoprotein</keyword>
<dbReference type="OrthoDB" id="2747330at2759"/>
<evidence type="ECO:0000256" key="14">
    <source>
        <dbReference type="SAM" id="Phobius"/>
    </source>
</evidence>
<dbReference type="FunFam" id="2.40.70.10:FF:000012">
    <property type="entry name" value="Aspartyl protease family protein 1"/>
    <property type="match status" value="1"/>
</dbReference>
<dbReference type="PROSITE" id="PS51767">
    <property type="entry name" value="PEPTIDASE_A1"/>
    <property type="match status" value="2"/>
</dbReference>
<evidence type="ECO:0000256" key="2">
    <source>
        <dbReference type="ARBA" id="ARBA00007447"/>
    </source>
</evidence>
<feature type="active site" evidence="11">
    <location>
        <position position="122"/>
    </location>
</feature>
<dbReference type="GO" id="GO:0004190">
    <property type="term" value="F:aspartic-type endopeptidase activity"/>
    <property type="evidence" value="ECO:0007669"/>
    <property type="project" value="UniProtKB-KW"/>
</dbReference>
<keyword evidence="5 15" id="KW-0732">Signal</keyword>
<evidence type="ECO:0000256" key="7">
    <source>
        <dbReference type="ARBA" id="ARBA00022801"/>
    </source>
</evidence>
<dbReference type="Pfam" id="PF14541">
    <property type="entry name" value="TAXi_C"/>
    <property type="match status" value="2"/>
</dbReference>
<keyword evidence="3" id="KW-1003">Cell membrane</keyword>
<sequence length="1016" mass="110785">MASSPGRRLVALRLVLAAAILVAADAVGLELHHRFSSRVREWAEARAVTGAWWPEKGTAEYYTSLAHHDRALRGRFLAAANYSQLAFAAEGNVTLQINSLGFLYYAFVELGTPKQEFLVALDTGSHLLWVPCDCLQCAPTYDPNAYGVNMTFNIYSPSNSSTSRKLLCSDSMCQTNCTGAGSNCPYGVTYADNSSTSGVLVEDTLYLVAEDTSARVVEAPIVFGCGRTQTGSFLGGGAPDGLLGLGMGKIAVPSVLASRGLIPDSFSMCFGDDGIGRLDFGDKGSKQQEETPLHRSDLYVIGLTGMAVGNSAMAASFRAFVDSGTSFTYLSEPMYTSLAQTFDSQVREKRRPPNPNLPFDYCYDLSPSQKSVLIPEIYFTTQGGSRFPVSDPLITIYVQGVPSMYCLAVINSTFGFNIIGENFMAGLRVVFDRERLLHQHVQIISCFSAVSNVGTRRCAACRTRRLSSSAQRLDALECHEKPLLGGVVSAFHGHPLTSFGRVHPFHHRYLLFLLLIIGAASTVSIAAALSLDLHHRFSDRVRQWEEDHGLPGAWWPEKGTAEYAAALAHHDRVLHRRSLADGSVLTFADGNATYRIDNLGFLYFAVVELGTPNMTILVALDTGSCLFWVPCSLSPGIYSPGQSSTSQKVPCNSSFCNLQSNCSGANSNCPYFVRYADDSSSLGILVEDVLYLRREDATSKTVEAQITFGCSEYVEGMNTALPYGVFGLGMGNTSVPSILSSKGIILDSFSMCFGVDGIGRINFGDKGSLDQEETPFNIDNRGFYNISITGIEMGNTSIDLDFSVIVDSGTSFTYLSDPVYTKFTESFNAQVQENRRKPDNSLPFEFCYNSSSRYSFRRPNISLMAKGGSKFPVSHPMLMFIEKQQNVYICCLAVFKSHGFNIIGQNFMTGLRVVFDREKLSLGWKKFDCYSTGNSSTTPLQNLSPAPSPAPSPGVAFEPSTSAEAPKPTSNHSQVVQTPPNRSSRSNSKISIIMSLLFFWAQIYPPYFVPTSNGKS</sequence>
<feature type="signal peptide" evidence="15">
    <location>
        <begin position="1"/>
        <end position="26"/>
    </location>
</feature>
<feature type="region of interest" description="Disordered" evidence="13">
    <location>
        <begin position="933"/>
        <end position="986"/>
    </location>
</feature>
<keyword evidence="7 12" id="KW-0378">Hydrolase</keyword>
<evidence type="ECO:0000256" key="1">
    <source>
        <dbReference type="ARBA" id="ARBA00004193"/>
    </source>
</evidence>
<dbReference type="InterPro" id="IPR033121">
    <property type="entry name" value="PEPTIDASE_A1"/>
</dbReference>
<keyword evidence="14" id="KW-0812">Transmembrane</keyword>
<gene>
    <name evidence="17" type="ORF">MUK42_31050</name>
</gene>
<dbReference type="PANTHER" id="PTHR13683">
    <property type="entry name" value="ASPARTYL PROTEASES"/>
    <property type="match status" value="1"/>
</dbReference>
<evidence type="ECO:0000256" key="8">
    <source>
        <dbReference type="ARBA" id="ARBA00023136"/>
    </source>
</evidence>
<keyword evidence="14" id="KW-1133">Transmembrane helix</keyword>
<evidence type="ECO:0000256" key="15">
    <source>
        <dbReference type="SAM" id="SignalP"/>
    </source>
</evidence>
<proteinExistence type="inferred from homology"/>
<dbReference type="Proteomes" id="UP001055439">
    <property type="component" value="Chromosome 7"/>
</dbReference>
<dbReference type="PRINTS" id="PR00792">
    <property type="entry name" value="PEPSIN"/>
</dbReference>
<dbReference type="FunFam" id="2.40.70.10:FF:000014">
    <property type="entry name" value="Aspartyl protease family protein 1"/>
    <property type="match status" value="2"/>
</dbReference>
<dbReference type="Pfam" id="PF14543">
    <property type="entry name" value="TAXi_N"/>
    <property type="match status" value="2"/>
</dbReference>
<reference evidence="17" key="1">
    <citation type="submission" date="2022-05" db="EMBL/GenBank/DDBJ databases">
        <title>The Musa troglodytarum L. genome provides insights into the mechanism of non-climacteric behaviour and enrichment of carotenoids.</title>
        <authorList>
            <person name="Wang J."/>
        </authorList>
    </citation>
    <scope>NUCLEOTIDE SEQUENCE</scope>
    <source>
        <tissue evidence="17">Leaf</tissue>
    </source>
</reference>
<feature type="domain" description="Peptidase A1" evidence="16">
    <location>
        <begin position="104"/>
        <end position="444"/>
    </location>
</feature>
<evidence type="ECO:0000256" key="3">
    <source>
        <dbReference type="ARBA" id="ARBA00022475"/>
    </source>
</evidence>
<dbReference type="InterPro" id="IPR021109">
    <property type="entry name" value="Peptidase_aspartic_dom_sf"/>
</dbReference>
<organism evidence="17 18">
    <name type="scientific">Musa troglodytarum</name>
    <name type="common">fe'i banana</name>
    <dbReference type="NCBI Taxonomy" id="320322"/>
    <lineage>
        <taxon>Eukaryota</taxon>
        <taxon>Viridiplantae</taxon>
        <taxon>Streptophyta</taxon>
        <taxon>Embryophyta</taxon>
        <taxon>Tracheophyta</taxon>
        <taxon>Spermatophyta</taxon>
        <taxon>Magnoliopsida</taxon>
        <taxon>Liliopsida</taxon>
        <taxon>Zingiberales</taxon>
        <taxon>Musaceae</taxon>
        <taxon>Musa</taxon>
    </lineage>
</organism>
<dbReference type="InterPro" id="IPR001461">
    <property type="entry name" value="Aspartic_peptidase_A1"/>
</dbReference>
<dbReference type="InterPro" id="IPR001969">
    <property type="entry name" value="Aspartic_peptidase_AS"/>
</dbReference>
<keyword evidence="18" id="KW-1185">Reference proteome</keyword>
<dbReference type="SUPFAM" id="SSF50630">
    <property type="entry name" value="Acid proteases"/>
    <property type="match status" value="2"/>
</dbReference>
<feature type="chain" id="PRO_5038827085" evidence="15">
    <location>
        <begin position="27"/>
        <end position="1016"/>
    </location>
</feature>
<evidence type="ECO:0000256" key="4">
    <source>
        <dbReference type="ARBA" id="ARBA00022670"/>
    </source>
</evidence>
<feature type="compositionally biased region" description="Polar residues" evidence="13">
    <location>
        <begin position="933"/>
        <end position="943"/>
    </location>
</feature>
<feature type="transmembrane region" description="Helical" evidence="14">
    <location>
        <begin position="509"/>
        <end position="533"/>
    </location>
</feature>
<dbReference type="AlphaFoldDB" id="A0A9E7GT05"/>
<dbReference type="GO" id="GO:0006508">
    <property type="term" value="P:proteolysis"/>
    <property type="evidence" value="ECO:0007669"/>
    <property type="project" value="UniProtKB-KW"/>
</dbReference>
<dbReference type="PROSITE" id="PS00141">
    <property type="entry name" value="ASP_PROTEASE"/>
    <property type="match status" value="1"/>
</dbReference>
<feature type="active site" evidence="11">
    <location>
        <position position="322"/>
    </location>
</feature>
<feature type="compositionally biased region" description="Polar residues" evidence="13">
    <location>
        <begin position="959"/>
        <end position="980"/>
    </location>
</feature>
<name>A0A9E7GT05_9LILI</name>
<evidence type="ECO:0000256" key="5">
    <source>
        <dbReference type="ARBA" id="ARBA00022729"/>
    </source>
</evidence>
<dbReference type="GO" id="GO:0005886">
    <property type="term" value="C:plasma membrane"/>
    <property type="evidence" value="ECO:0007669"/>
    <property type="project" value="UniProtKB-SubCell"/>
</dbReference>
<dbReference type="PANTHER" id="PTHR13683:SF232">
    <property type="entry name" value="OS09G0542100 PROTEIN"/>
    <property type="match status" value="1"/>
</dbReference>
<evidence type="ECO:0000256" key="12">
    <source>
        <dbReference type="RuleBase" id="RU000454"/>
    </source>
</evidence>
<evidence type="ECO:0000256" key="11">
    <source>
        <dbReference type="PIRSR" id="PIRSR601461-1"/>
    </source>
</evidence>
<feature type="domain" description="Peptidase A1" evidence="16">
    <location>
        <begin position="603"/>
        <end position="925"/>
    </location>
</feature>
<dbReference type="InterPro" id="IPR032799">
    <property type="entry name" value="TAXi_C"/>
</dbReference>
<dbReference type="Gene3D" id="2.40.70.10">
    <property type="entry name" value="Acid Proteases"/>
    <property type="match status" value="4"/>
</dbReference>
<evidence type="ECO:0000313" key="17">
    <source>
        <dbReference type="EMBL" id="URE17807.1"/>
    </source>
</evidence>
<protein>
    <submittedName>
        <fullName evidence="17">Aspartic proteinase-like protein</fullName>
    </submittedName>
</protein>
<evidence type="ECO:0000256" key="10">
    <source>
        <dbReference type="ARBA" id="ARBA00023288"/>
    </source>
</evidence>
<dbReference type="InterPro" id="IPR032861">
    <property type="entry name" value="TAXi_N"/>
</dbReference>
<evidence type="ECO:0000313" key="18">
    <source>
        <dbReference type="Proteomes" id="UP001055439"/>
    </source>
</evidence>
<dbReference type="EMBL" id="CP097509">
    <property type="protein sequence ID" value="URE17807.1"/>
    <property type="molecule type" value="Genomic_DNA"/>
</dbReference>